<keyword evidence="1" id="KW-0677">Repeat</keyword>
<dbReference type="InterPro" id="IPR022385">
    <property type="entry name" value="Rhs_assc_core"/>
</dbReference>
<comment type="caution">
    <text evidence="4">The sequence shown here is derived from an EMBL/GenBank/DDBJ whole genome shotgun (WGS) entry which is preliminary data.</text>
</comment>
<dbReference type="Gene3D" id="2.180.10.10">
    <property type="entry name" value="RHS repeat-associated core"/>
    <property type="match status" value="1"/>
</dbReference>
<proteinExistence type="predicted"/>
<keyword evidence="5" id="KW-1185">Reference proteome</keyword>
<feature type="signal peptide" evidence="2">
    <location>
        <begin position="1"/>
        <end position="28"/>
    </location>
</feature>
<sequence length="215" mass="23354">MSKMFWQSVAIALSAVVALITLAAPAEAARETTYYHTDGLGSVVAASNPSGELLWRKEYAPFGDQIDQTPDTEKLGYTGKPHDTVLGLTNLGARYYDPHLGRFMSPDPVGSVESNPVSFNRYAYVNNNPYKYVDPDGELLNFAAKFVLDVGVNIAINYVTTGEMNVGGALKESAEADACVPVGSRGTPCWILPATRASRFPERSVVSRMWSPGRR</sequence>
<keyword evidence="2" id="KW-0732">Signal</keyword>
<evidence type="ECO:0000313" key="4">
    <source>
        <dbReference type="EMBL" id="MBM0105710.1"/>
    </source>
</evidence>
<dbReference type="PANTHER" id="PTHR32305:SF17">
    <property type="entry name" value="TRNA NUCLEASE WAPA"/>
    <property type="match status" value="1"/>
</dbReference>
<dbReference type="NCBIfam" id="TIGR03696">
    <property type="entry name" value="Rhs_assc_core"/>
    <property type="match status" value="1"/>
</dbReference>
<dbReference type="InterPro" id="IPR050708">
    <property type="entry name" value="T6SS_VgrG/RHS"/>
</dbReference>
<accession>A0ABS1WXK8</accession>
<dbReference type="PANTHER" id="PTHR32305">
    <property type="match status" value="1"/>
</dbReference>
<dbReference type="Proteomes" id="UP000661077">
    <property type="component" value="Unassembled WGS sequence"/>
</dbReference>
<evidence type="ECO:0000259" key="3">
    <source>
        <dbReference type="Pfam" id="PF25023"/>
    </source>
</evidence>
<reference evidence="4 5" key="1">
    <citation type="journal article" date="2021" name="Int. J. Syst. Evol. Microbiol.">
        <title>Steroidobacter gossypii sp. nov., isolated from soil of cotton cropping field.</title>
        <authorList>
            <person name="Huang R."/>
            <person name="Yang S."/>
            <person name="Zhen C."/>
            <person name="Liu W."/>
        </authorList>
    </citation>
    <scope>NUCLEOTIDE SEQUENCE [LARGE SCALE GENOMIC DNA]</scope>
    <source>
        <strain evidence="4 5">S1-65</strain>
    </source>
</reference>
<evidence type="ECO:0000256" key="1">
    <source>
        <dbReference type="ARBA" id="ARBA00022737"/>
    </source>
</evidence>
<name>A0ABS1WXK8_9GAMM</name>
<protein>
    <recommendedName>
        <fullName evidence="3">Teneurin-like YD-shell domain-containing protein</fullName>
    </recommendedName>
</protein>
<feature type="chain" id="PRO_5046148795" description="Teneurin-like YD-shell domain-containing protein" evidence="2">
    <location>
        <begin position="29"/>
        <end position="215"/>
    </location>
</feature>
<gene>
    <name evidence="4" type="ORF">JM946_13175</name>
</gene>
<evidence type="ECO:0000313" key="5">
    <source>
        <dbReference type="Proteomes" id="UP000661077"/>
    </source>
</evidence>
<dbReference type="Pfam" id="PF25023">
    <property type="entry name" value="TEN_YD-shell"/>
    <property type="match status" value="1"/>
</dbReference>
<feature type="domain" description="Teneurin-like YD-shell" evidence="3">
    <location>
        <begin position="29"/>
        <end position="129"/>
    </location>
</feature>
<dbReference type="InterPro" id="IPR056823">
    <property type="entry name" value="TEN-like_YD-shell"/>
</dbReference>
<organism evidence="4 5">
    <name type="scientific">Steroidobacter gossypii</name>
    <dbReference type="NCBI Taxonomy" id="2805490"/>
    <lineage>
        <taxon>Bacteria</taxon>
        <taxon>Pseudomonadati</taxon>
        <taxon>Pseudomonadota</taxon>
        <taxon>Gammaproteobacteria</taxon>
        <taxon>Steroidobacterales</taxon>
        <taxon>Steroidobacteraceae</taxon>
        <taxon>Steroidobacter</taxon>
    </lineage>
</organism>
<dbReference type="EMBL" id="JAEVLS010000002">
    <property type="protein sequence ID" value="MBM0105710.1"/>
    <property type="molecule type" value="Genomic_DNA"/>
</dbReference>
<evidence type="ECO:0000256" key="2">
    <source>
        <dbReference type="SAM" id="SignalP"/>
    </source>
</evidence>